<dbReference type="PANTHER" id="PTHR32060:SF30">
    <property type="entry name" value="CARBOXY-TERMINAL PROCESSING PROTEASE CTPA"/>
    <property type="match status" value="1"/>
</dbReference>
<dbReference type="OrthoDB" id="7314861at2"/>
<dbReference type="SMART" id="SM00245">
    <property type="entry name" value="TSPc"/>
    <property type="match status" value="1"/>
</dbReference>
<evidence type="ECO:0000256" key="1">
    <source>
        <dbReference type="SAM" id="MobiDB-lite"/>
    </source>
</evidence>
<evidence type="ECO:0000313" key="4">
    <source>
        <dbReference type="Proteomes" id="UP000199155"/>
    </source>
</evidence>
<evidence type="ECO:0000259" key="2">
    <source>
        <dbReference type="SMART" id="SM00245"/>
    </source>
</evidence>
<dbReference type="InterPro" id="IPR029045">
    <property type="entry name" value="ClpP/crotonase-like_dom_sf"/>
</dbReference>
<dbReference type="GO" id="GO:0004175">
    <property type="term" value="F:endopeptidase activity"/>
    <property type="evidence" value="ECO:0007669"/>
    <property type="project" value="TreeGrafter"/>
</dbReference>
<dbReference type="GO" id="GO:0030288">
    <property type="term" value="C:outer membrane-bounded periplasmic space"/>
    <property type="evidence" value="ECO:0007669"/>
    <property type="project" value="TreeGrafter"/>
</dbReference>
<dbReference type="PANTHER" id="PTHR32060">
    <property type="entry name" value="TAIL-SPECIFIC PROTEASE"/>
    <property type="match status" value="1"/>
</dbReference>
<gene>
    <name evidence="3" type="ORF">SAMN05421806_1396</name>
</gene>
<dbReference type="CDD" id="cd06567">
    <property type="entry name" value="Peptidase_S41"/>
    <property type="match status" value="1"/>
</dbReference>
<proteinExistence type="predicted"/>
<dbReference type="Proteomes" id="UP000199155">
    <property type="component" value="Unassembled WGS sequence"/>
</dbReference>
<feature type="region of interest" description="Disordered" evidence="1">
    <location>
        <begin position="223"/>
        <end position="288"/>
    </location>
</feature>
<dbReference type="AlphaFoldDB" id="A0A1G9K0A1"/>
<dbReference type="InterPro" id="IPR005151">
    <property type="entry name" value="Tail-specific_protease"/>
</dbReference>
<keyword evidence="4" id="KW-1185">Reference proteome</keyword>
<name>A0A1G9K0A1_9ACTN</name>
<dbReference type="STRING" id="417292.SAMN05421806_1396"/>
<accession>A0A1G9K0A1</accession>
<protein>
    <submittedName>
        <fullName evidence="3">Peptidase family S41</fullName>
    </submittedName>
</protein>
<reference evidence="3 4" key="1">
    <citation type="submission" date="2016-10" db="EMBL/GenBank/DDBJ databases">
        <authorList>
            <person name="de Groot N.N."/>
        </authorList>
    </citation>
    <scope>NUCLEOTIDE SEQUENCE [LARGE SCALE GENOMIC DNA]</scope>
    <source>
        <strain evidence="3 4">CGMCC 4.5727</strain>
    </source>
</reference>
<sequence length="304" mass="32207">MSAEARSYLSKALNIMEDNALRRDDVDWTELRREAFLQVGSAQHPGDTYPAIATAVSALGDGHSEFFSPDRAKELDSDTPVRSSVEGRALPGRIGYVQLPGLRGSEQIYKRYVREGRTAVTQANRPTACGWVIDLRRNSGGNMWPMLAVVGPILGDGDVGGFIDANGKKDVWSIEKGSPRLDGETMGWGASAPVGAGSAPVAVLTSRSTASSGEAVTVAFRGRPDTRSFGEQTAGVPTGNAPHRLSDGAVLNLTQAKDADRTGRTYDSPIPPDEEVVDNPGRSSKGDPVLEAATAWLSAQPACK</sequence>
<feature type="domain" description="Tail specific protease" evidence="2">
    <location>
        <begin position="68"/>
        <end position="277"/>
    </location>
</feature>
<dbReference type="EMBL" id="FNFF01000039">
    <property type="protein sequence ID" value="SDL42814.1"/>
    <property type="molecule type" value="Genomic_DNA"/>
</dbReference>
<dbReference type="GO" id="GO:0007165">
    <property type="term" value="P:signal transduction"/>
    <property type="evidence" value="ECO:0007669"/>
    <property type="project" value="TreeGrafter"/>
</dbReference>
<dbReference type="GO" id="GO:0008236">
    <property type="term" value="F:serine-type peptidase activity"/>
    <property type="evidence" value="ECO:0007669"/>
    <property type="project" value="InterPro"/>
</dbReference>
<dbReference type="SUPFAM" id="SSF52096">
    <property type="entry name" value="ClpP/crotonase"/>
    <property type="match status" value="1"/>
</dbReference>
<dbReference type="GO" id="GO:0006508">
    <property type="term" value="P:proteolysis"/>
    <property type="evidence" value="ECO:0007669"/>
    <property type="project" value="InterPro"/>
</dbReference>
<dbReference type="RefSeq" id="WP_093618449.1">
    <property type="nucleotide sequence ID" value="NZ_FNFF01000039.1"/>
</dbReference>
<dbReference type="Gene3D" id="3.90.226.10">
    <property type="entry name" value="2-enoyl-CoA Hydratase, Chain A, domain 1"/>
    <property type="match status" value="1"/>
</dbReference>
<evidence type="ECO:0000313" key="3">
    <source>
        <dbReference type="EMBL" id="SDL42814.1"/>
    </source>
</evidence>
<dbReference type="Pfam" id="PF03572">
    <property type="entry name" value="Peptidase_S41"/>
    <property type="match status" value="1"/>
</dbReference>
<organism evidence="3 4">
    <name type="scientific">Streptomyces indicus</name>
    <dbReference type="NCBI Taxonomy" id="417292"/>
    <lineage>
        <taxon>Bacteria</taxon>
        <taxon>Bacillati</taxon>
        <taxon>Actinomycetota</taxon>
        <taxon>Actinomycetes</taxon>
        <taxon>Kitasatosporales</taxon>
        <taxon>Streptomycetaceae</taxon>
        <taxon>Streptomyces</taxon>
    </lineage>
</organism>